<keyword evidence="2" id="KW-1185">Reference proteome</keyword>
<accession>A0AAU9IVV0</accession>
<dbReference type="Proteomes" id="UP001162131">
    <property type="component" value="Unassembled WGS sequence"/>
</dbReference>
<evidence type="ECO:0000313" key="1">
    <source>
        <dbReference type="EMBL" id="CAG9318170.1"/>
    </source>
</evidence>
<name>A0AAU9IVV0_9CILI</name>
<dbReference type="AlphaFoldDB" id="A0AAU9IVV0"/>
<reference evidence="1" key="1">
    <citation type="submission" date="2021-09" db="EMBL/GenBank/DDBJ databases">
        <authorList>
            <consortium name="AG Swart"/>
            <person name="Singh M."/>
            <person name="Singh A."/>
            <person name="Seah K."/>
            <person name="Emmerich C."/>
        </authorList>
    </citation>
    <scope>NUCLEOTIDE SEQUENCE</scope>
    <source>
        <strain evidence="1">ATCC30299</strain>
    </source>
</reference>
<dbReference type="SUPFAM" id="SSF47954">
    <property type="entry name" value="Cyclin-like"/>
    <property type="match status" value="1"/>
</dbReference>
<evidence type="ECO:0008006" key="3">
    <source>
        <dbReference type="Google" id="ProtNLM"/>
    </source>
</evidence>
<protein>
    <recommendedName>
        <fullName evidence="3">Cyclin N-terminal domain-containing protein</fullName>
    </recommendedName>
</protein>
<dbReference type="PANTHER" id="PTHR14248">
    <property type="entry name" value="CYCLIN Y, ISOFORM A"/>
    <property type="match status" value="1"/>
</dbReference>
<organism evidence="1 2">
    <name type="scientific">Blepharisma stoltei</name>
    <dbReference type="NCBI Taxonomy" id="1481888"/>
    <lineage>
        <taxon>Eukaryota</taxon>
        <taxon>Sar</taxon>
        <taxon>Alveolata</taxon>
        <taxon>Ciliophora</taxon>
        <taxon>Postciliodesmatophora</taxon>
        <taxon>Heterotrichea</taxon>
        <taxon>Heterotrichida</taxon>
        <taxon>Blepharismidae</taxon>
        <taxon>Blepharisma</taxon>
    </lineage>
</organism>
<gene>
    <name evidence="1" type="ORF">BSTOLATCC_MIC20651</name>
</gene>
<evidence type="ECO:0000313" key="2">
    <source>
        <dbReference type="Proteomes" id="UP001162131"/>
    </source>
</evidence>
<dbReference type="InterPro" id="IPR036915">
    <property type="entry name" value="Cyclin-like_sf"/>
</dbReference>
<proteinExistence type="predicted"/>
<dbReference type="Gene3D" id="1.10.472.10">
    <property type="entry name" value="Cyclin-like"/>
    <property type="match status" value="1"/>
</dbReference>
<sequence>MPSKINNTKHESNHCRISIYPSQQEVFESLSSILHDLFCESAKNSTKKASLPAGSCSNNFKADFLNCGQNKVKFDRKVILDFVSYVCNSAKLNAECCSLIYIYIKRFLEITEIPIGESNWMKILFISALTSQKVFSSNHLDTYEFVQLFPEMDVETICLMEIEFLNLFSCKYEINSEIFERHYNELNKKQSAGCLWLYNVEMVKRAIYRSKWMTPDENDGDLTKFVSISKSTLNLDELEDM</sequence>
<comment type="caution">
    <text evidence="1">The sequence shown here is derived from an EMBL/GenBank/DDBJ whole genome shotgun (WGS) entry which is preliminary data.</text>
</comment>
<dbReference type="EMBL" id="CAJZBQ010000020">
    <property type="protein sequence ID" value="CAG9318170.1"/>
    <property type="molecule type" value="Genomic_DNA"/>
</dbReference>